<accession>A0A939B3N6</accession>
<gene>
    <name evidence="1" type="ORF">H6B30_00385</name>
</gene>
<protein>
    <submittedName>
        <fullName evidence="1">Uncharacterized protein</fullName>
    </submittedName>
</protein>
<sequence>MEKIYYQPRPCQAAIERHMAQEARLTREARRIMAADLAMLLTGTHTGAARCEASVTDLMEAAHNAYSEGCLRHADGQPLTFRQIVELTCRRMGIGVPRNPRSRAARAAMRKGMRGNSLLECYRLWLAAGADGKTGLRRLQYSL</sequence>
<keyword evidence="2" id="KW-1185">Reference proteome</keyword>
<organism evidence="1 2">
    <name type="scientific">Marseilla massiliensis</name>
    <dbReference type="NCBI Taxonomy" id="1841864"/>
    <lineage>
        <taxon>Bacteria</taxon>
        <taxon>Pseudomonadati</taxon>
        <taxon>Bacteroidota</taxon>
        <taxon>Bacteroidia</taxon>
        <taxon>Bacteroidales</taxon>
        <taxon>Prevotellaceae</taxon>
        <taxon>Marseilla</taxon>
    </lineage>
</organism>
<evidence type="ECO:0000313" key="2">
    <source>
        <dbReference type="Proteomes" id="UP000764045"/>
    </source>
</evidence>
<proteinExistence type="predicted"/>
<comment type="caution">
    <text evidence="1">The sequence shown here is derived from an EMBL/GenBank/DDBJ whole genome shotgun (WGS) entry which is preliminary data.</text>
</comment>
<reference evidence="1 2" key="1">
    <citation type="journal article" date="2021" name="Sci. Rep.">
        <title>The distribution of antibiotic resistance genes in chicken gut microbiota commensals.</title>
        <authorList>
            <person name="Juricova H."/>
            <person name="Matiasovicova J."/>
            <person name="Kubasova T."/>
            <person name="Cejkova D."/>
            <person name="Rychlik I."/>
        </authorList>
    </citation>
    <scope>NUCLEOTIDE SEQUENCE [LARGE SCALE GENOMIC DNA]</scope>
    <source>
        <strain evidence="1 2">An819</strain>
    </source>
</reference>
<dbReference type="Proteomes" id="UP000764045">
    <property type="component" value="Unassembled WGS sequence"/>
</dbReference>
<dbReference type="AlphaFoldDB" id="A0A939B3N6"/>
<evidence type="ECO:0000313" key="1">
    <source>
        <dbReference type="EMBL" id="MBM6660222.1"/>
    </source>
</evidence>
<dbReference type="EMBL" id="JACJJL010000001">
    <property type="protein sequence ID" value="MBM6660222.1"/>
    <property type="molecule type" value="Genomic_DNA"/>
</dbReference>
<name>A0A939B3N6_9BACT</name>
<dbReference type="RefSeq" id="WP_205106782.1">
    <property type="nucleotide sequence ID" value="NZ_JACJJL010000001.1"/>
</dbReference>